<protein>
    <recommendedName>
        <fullName evidence="6">C2H2-type domain-containing protein</fullName>
    </recommendedName>
</protein>
<dbReference type="AlphaFoldDB" id="A0A9W4IGK9"/>
<evidence type="ECO:0000313" key="9">
    <source>
        <dbReference type="Proteomes" id="UP001152649"/>
    </source>
</evidence>
<dbReference type="Proteomes" id="UP001152646">
    <property type="component" value="Unassembled WGS sequence"/>
</dbReference>
<dbReference type="PROSITE" id="PS50157">
    <property type="entry name" value="ZINC_FINGER_C2H2_2"/>
    <property type="match status" value="1"/>
</dbReference>
<comment type="caution">
    <text evidence="7">The sequence shown here is derived from an EMBL/GenBank/DDBJ whole genome shotgun (WGS) entry which is preliminary data.</text>
</comment>
<organism evidence="7 9">
    <name type="scientific">Penicillium salamii</name>
    <dbReference type="NCBI Taxonomy" id="1612424"/>
    <lineage>
        <taxon>Eukaryota</taxon>
        <taxon>Fungi</taxon>
        <taxon>Dikarya</taxon>
        <taxon>Ascomycota</taxon>
        <taxon>Pezizomycotina</taxon>
        <taxon>Eurotiomycetes</taxon>
        <taxon>Eurotiomycetidae</taxon>
        <taxon>Eurotiales</taxon>
        <taxon>Aspergillaceae</taxon>
        <taxon>Penicillium</taxon>
    </lineage>
</organism>
<keyword evidence="9" id="KW-1185">Reference proteome</keyword>
<accession>A0A9W4IGK9</accession>
<sequence>MVFAEGSNLEGVQEGRASVPLTTVSQSRVKFEEAELPSLDLLMSFSNGVYRCLYQNCEWKRPLDGKQNLRYKHVSKMNSIPLLMSNRRHIRQHLKPVKCANGFCAYRAAEQVDMHRHVKAYRRLLAERHSGVAENFTCDQCSKPFTRHDNLKRHEKMNICK</sequence>
<dbReference type="Gene3D" id="3.30.160.60">
    <property type="entry name" value="Classic Zinc Finger"/>
    <property type="match status" value="1"/>
</dbReference>
<dbReference type="EMBL" id="CAJVPG010000059">
    <property type="protein sequence ID" value="CAG8294901.1"/>
    <property type="molecule type" value="Genomic_DNA"/>
</dbReference>
<dbReference type="Proteomes" id="UP001152649">
    <property type="component" value="Unassembled WGS sequence"/>
</dbReference>
<evidence type="ECO:0000313" key="7">
    <source>
        <dbReference type="EMBL" id="CAG8294901.1"/>
    </source>
</evidence>
<feature type="domain" description="C2H2-type" evidence="6">
    <location>
        <begin position="136"/>
        <end position="161"/>
    </location>
</feature>
<evidence type="ECO:0000256" key="4">
    <source>
        <dbReference type="ARBA" id="ARBA00022833"/>
    </source>
</evidence>
<reference evidence="7" key="1">
    <citation type="submission" date="2021-07" db="EMBL/GenBank/DDBJ databases">
        <authorList>
            <person name="Branca A.L. A."/>
        </authorList>
    </citation>
    <scope>NUCLEOTIDE SEQUENCE</scope>
</reference>
<evidence type="ECO:0000256" key="3">
    <source>
        <dbReference type="ARBA" id="ARBA00022771"/>
    </source>
</evidence>
<gene>
    <name evidence="8" type="ORF">PSALAMII_LOCUS10717</name>
    <name evidence="7" type="ORF">PSALAMII_LOCUS1734</name>
</gene>
<dbReference type="InterPro" id="IPR036236">
    <property type="entry name" value="Znf_C2H2_sf"/>
</dbReference>
<dbReference type="FunFam" id="3.30.160.60:FF:000100">
    <property type="entry name" value="Zinc finger 45-like"/>
    <property type="match status" value="1"/>
</dbReference>
<keyword evidence="3 5" id="KW-0863">Zinc-finger</keyword>
<evidence type="ECO:0000313" key="8">
    <source>
        <dbReference type="EMBL" id="CAG8425761.1"/>
    </source>
</evidence>
<evidence type="ECO:0000256" key="1">
    <source>
        <dbReference type="ARBA" id="ARBA00022723"/>
    </source>
</evidence>
<keyword evidence="4" id="KW-0862">Zinc</keyword>
<dbReference type="GO" id="GO:0008270">
    <property type="term" value="F:zinc ion binding"/>
    <property type="evidence" value="ECO:0007669"/>
    <property type="project" value="UniProtKB-KW"/>
</dbReference>
<evidence type="ECO:0000256" key="5">
    <source>
        <dbReference type="PROSITE-ProRule" id="PRU00042"/>
    </source>
</evidence>
<dbReference type="SUPFAM" id="SSF57667">
    <property type="entry name" value="beta-beta-alpha zinc fingers"/>
    <property type="match status" value="1"/>
</dbReference>
<evidence type="ECO:0000259" key="6">
    <source>
        <dbReference type="PROSITE" id="PS50157"/>
    </source>
</evidence>
<keyword evidence="2" id="KW-0677">Repeat</keyword>
<evidence type="ECO:0000256" key="2">
    <source>
        <dbReference type="ARBA" id="ARBA00022737"/>
    </source>
</evidence>
<keyword evidence="1" id="KW-0479">Metal-binding</keyword>
<name>A0A9W4IGK9_9EURO</name>
<dbReference type="OrthoDB" id="5963at2759"/>
<dbReference type="InterPro" id="IPR013087">
    <property type="entry name" value="Znf_C2H2_type"/>
</dbReference>
<proteinExistence type="predicted"/>
<dbReference type="EMBL" id="CAJVPA010000255">
    <property type="protein sequence ID" value="CAG8425761.1"/>
    <property type="molecule type" value="Genomic_DNA"/>
</dbReference>